<dbReference type="InterPro" id="IPR037026">
    <property type="entry name" value="Vgr_OB-fold_dom_sf"/>
</dbReference>
<dbReference type="Gene3D" id="2.40.50.230">
    <property type="entry name" value="Gp5 N-terminal domain"/>
    <property type="match status" value="1"/>
</dbReference>
<gene>
    <name evidence="2" type="ORF">SFRA_020140</name>
</gene>
<evidence type="ECO:0000313" key="2">
    <source>
        <dbReference type="EMBL" id="RKM94098.1"/>
    </source>
</evidence>
<feature type="domain" description="Gp5/Type VI secretion system Vgr protein OB-fold" evidence="1">
    <location>
        <begin position="18"/>
        <end position="91"/>
    </location>
</feature>
<evidence type="ECO:0000313" key="3">
    <source>
        <dbReference type="Proteomes" id="UP000028058"/>
    </source>
</evidence>
<reference evidence="2 3" key="1">
    <citation type="journal article" date="2014" name="Genome Announc.">
        <title>Draft Genome Sequence of Streptomyces fradiae ATCC 19609, a Strain Highly Sensitive to Antibiotics.</title>
        <authorList>
            <person name="Bekker O.B."/>
            <person name="Klimina K.M."/>
            <person name="Vatlin A.A."/>
            <person name="Zakharevich N.V."/>
            <person name="Kasianov A.S."/>
            <person name="Danilenko V.N."/>
        </authorList>
    </citation>
    <scope>NUCLEOTIDE SEQUENCE [LARGE SCALE GENOMIC DNA]</scope>
    <source>
        <strain evidence="2 3">ATCC 19609</strain>
    </source>
</reference>
<organism evidence="2 3">
    <name type="scientific">Streptomyces xinghaiensis</name>
    <dbReference type="NCBI Taxonomy" id="1038928"/>
    <lineage>
        <taxon>Bacteria</taxon>
        <taxon>Bacillati</taxon>
        <taxon>Actinomycetota</taxon>
        <taxon>Actinomycetes</taxon>
        <taxon>Kitasatosporales</taxon>
        <taxon>Streptomycetaceae</taxon>
        <taxon>Streptomyces</taxon>
    </lineage>
</organism>
<proteinExistence type="predicted"/>
<comment type="caution">
    <text evidence="2">The sequence shown here is derived from an EMBL/GenBank/DDBJ whole genome shotgun (WGS) entry which is preliminary data.</text>
</comment>
<dbReference type="Proteomes" id="UP000028058">
    <property type="component" value="Unassembled WGS sequence"/>
</dbReference>
<dbReference type="AlphaFoldDB" id="A0A3M8ETF8"/>
<accession>A0A3M8ETF8</accession>
<dbReference type="SUPFAM" id="SSF69255">
    <property type="entry name" value="gp5 N-terminal domain-like"/>
    <property type="match status" value="1"/>
</dbReference>
<dbReference type="OrthoDB" id="9762420at2"/>
<dbReference type="RefSeq" id="WP_043471905.1">
    <property type="nucleotide sequence ID" value="NZ_CP134822.1"/>
</dbReference>
<dbReference type="Pfam" id="PF04717">
    <property type="entry name" value="Phage_base_V"/>
    <property type="match status" value="1"/>
</dbReference>
<dbReference type="InterPro" id="IPR006531">
    <property type="entry name" value="Gp5/Vgr_OB"/>
</dbReference>
<name>A0A3M8ETF8_9ACTN</name>
<keyword evidence="3" id="KW-1185">Reference proteome</keyword>
<dbReference type="EMBL" id="JNAD02000009">
    <property type="protein sequence ID" value="RKM94098.1"/>
    <property type="molecule type" value="Genomic_DNA"/>
</dbReference>
<protein>
    <submittedName>
        <fullName evidence="2">Baseplate assembly protein</fullName>
    </submittedName>
</protein>
<evidence type="ECO:0000259" key="1">
    <source>
        <dbReference type="Pfam" id="PF04717"/>
    </source>
</evidence>
<sequence>MAPAAGPGPANRYLGKFRGRVVDNDDPLRIGRITALVPDVLGDEPSTWAMPCFPFTGEQAGQYVVPAEGAGVWIEFEQGDASFPIWTGCWYGDAGELPQDAQAASRTGAEPVVIENRSHHRIVLHDSPDGGILLQAPGGAFIRISNAGVQINSGAGTSIVLDGDQVDVNEGRLTVPKKS</sequence>